<protein>
    <submittedName>
        <fullName evidence="2">Uncharacterized protein</fullName>
    </submittedName>
</protein>
<dbReference type="Proteomes" id="UP000305848">
    <property type="component" value="Unassembled WGS sequence"/>
</dbReference>
<reference evidence="2 3" key="1">
    <citation type="submission" date="2019-05" db="EMBL/GenBank/DDBJ databases">
        <title>Panacibacter sp. strain 17mud1-8 Genome sequencing and assembly.</title>
        <authorList>
            <person name="Chhetri G."/>
        </authorList>
    </citation>
    <scope>NUCLEOTIDE SEQUENCE [LARGE SCALE GENOMIC DNA]</scope>
    <source>
        <strain evidence="2 3">17mud1-8</strain>
    </source>
</reference>
<name>A0A4V5UVR6_9BACT</name>
<proteinExistence type="predicted"/>
<evidence type="ECO:0000313" key="3">
    <source>
        <dbReference type="Proteomes" id="UP000305848"/>
    </source>
</evidence>
<evidence type="ECO:0000256" key="1">
    <source>
        <dbReference type="SAM" id="SignalP"/>
    </source>
</evidence>
<dbReference type="AlphaFoldDB" id="A0A4V5UVR6"/>
<dbReference type="RefSeq" id="WP_137261691.1">
    <property type="nucleotide sequence ID" value="NZ_SZQL01000007.1"/>
</dbReference>
<evidence type="ECO:0000313" key="2">
    <source>
        <dbReference type="EMBL" id="TKK68503.1"/>
    </source>
</evidence>
<accession>A0A4V5UVR6</accession>
<dbReference type="OrthoDB" id="650691at2"/>
<feature type="signal peptide" evidence="1">
    <location>
        <begin position="1"/>
        <end position="18"/>
    </location>
</feature>
<gene>
    <name evidence="2" type="ORF">FC093_10290</name>
</gene>
<feature type="chain" id="PRO_5020635495" evidence="1">
    <location>
        <begin position="19"/>
        <end position="311"/>
    </location>
</feature>
<sequence length="311" mass="35900">MKLTGLFFLLLLAPFCHAQDTTVILENKAFMLPEVIVHSNMDYASILKRIQDDTTFYKAFRTLHTIGFSAYNDIRMLDKNGNTEASYSGKTTQYRNNGCRTMQEEAVKTTGDFYDASGNYNYITAQLYASLFFTHGKVCGENNIVAGINFNPSDKKGMEKHKEQLKMLFFNPGRRIPGVPFIGNKLDLYDEEAHDLYDYHLDYVPYKGSYAYVFDITPKNDLGFFQKDNIVIDKMTTWFDASTMEVLARNYQLSYKAGVYDFNVTMEIEMTKVDDLLVPAMLRYKGSFYAMFKGRERGEFTATLFDFKKEK</sequence>
<keyword evidence="3" id="KW-1185">Reference proteome</keyword>
<dbReference type="EMBL" id="SZQL01000007">
    <property type="protein sequence ID" value="TKK68503.1"/>
    <property type="molecule type" value="Genomic_DNA"/>
</dbReference>
<comment type="caution">
    <text evidence="2">The sequence shown here is derived from an EMBL/GenBank/DDBJ whole genome shotgun (WGS) entry which is preliminary data.</text>
</comment>
<organism evidence="2 3">
    <name type="scientific">Ilyomonas limi</name>
    <dbReference type="NCBI Taxonomy" id="2575867"/>
    <lineage>
        <taxon>Bacteria</taxon>
        <taxon>Pseudomonadati</taxon>
        <taxon>Bacteroidota</taxon>
        <taxon>Chitinophagia</taxon>
        <taxon>Chitinophagales</taxon>
        <taxon>Chitinophagaceae</taxon>
        <taxon>Ilyomonas</taxon>
    </lineage>
</organism>
<keyword evidence="1" id="KW-0732">Signal</keyword>